<sequence>MTDEAPSPVERASKASFKLDMIETVNADPQMQPSDLAVVAAHLCVMSWPERRAWLSTSKARAMTGLSERQIVNSRARIAKRGYLVQDGLYGTTKIFRLENDRLEDMRQHVVITTEYLKEIQKDRQTERRRLARVVHANSAETENACHAAQGDCDVPANSAGNIPSLPPQDIALKEEEPFREGAVPSNGYAAAKDDHLHIPFPAPTSEEELAETFSKLFADYELGPHAMARMCTLLATGRLTPAIVQGQRSDAA</sequence>
<keyword evidence="2" id="KW-1185">Reference proteome</keyword>
<evidence type="ECO:0000313" key="1">
    <source>
        <dbReference type="EMBL" id="UVC12842.1"/>
    </source>
</evidence>
<name>A0ABY5QQT7_9HYPH</name>
<dbReference type="RefSeq" id="WP_258116503.1">
    <property type="nucleotide sequence ID" value="NZ_CP062229.1"/>
</dbReference>
<accession>A0ABY5QQT7</accession>
<reference evidence="1" key="1">
    <citation type="submission" date="2020-09" db="EMBL/GenBank/DDBJ databases">
        <title>Rhizobia associated with sainfoin plants.</title>
        <authorList>
            <person name="Asharfi S."/>
            <person name="Kuzmanovic N."/>
            <person name="Bunk B."/>
            <person name="Sproeer C."/>
            <person name="Becker M."/>
            <person name="Thuenen T."/>
        </authorList>
    </citation>
    <scope>NUCLEOTIDE SEQUENCE</scope>
    <source>
        <strain evidence="1">OM4</strain>
    </source>
</reference>
<gene>
    <name evidence="1" type="ORF">IHQ72_18900</name>
</gene>
<organism evidence="1 2">
    <name type="scientific">Mesorhizobium onobrychidis</name>
    <dbReference type="NCBI Taxonomy" id="2775404"/>
    <lineage>
        <taxon>Bacteria</taxon>
        <taxon>Pseudomonadati</taxon>
        <taxon>Pseudomonadota</taxon>
        <taxon>Alphaproteobacteria</taxon>
        <taxon>Hyphomicrobiales</taxon>
        <taxon>Phyllobacteriaceae</taxon>
        <taxon>Mesorhizobium</taxon>
    </lineage>
</organism>
<proteinExistence type="predicted"/>
<dbReference type="EMBL" id="CP062229">
    <property type="protein sequence ID" value="UVC12842.1"/>
    <property type="molecule type" value="Genomic_DNA"/>
</dbReference>
<evidence type="ECO:0000313" key="2">
    <source>
        <dbReference type="Proteomes" id="UP001058098"/>
    </source>
</evidence>
<protein>
    <recommendedName>
        <fullName evidence="3">Helix-turn-helix domain-containing protein</fullName>
    </recommendedName>
</protein>
<dbReference type="Proteomes" id="UP001058098">
    <property type="component" value="Chromosome"/>
</dbReference>
<evidence type="ECO:0008006" key="3">
    <source>
        <dbReference type="Google" id="ProtNLM"/>
    </source>
</evidence>